<sequence length="142" mass="16151">MEEEAMRRWQSAIEKEMRAQASDSEDLKKIEATLGMVGDIRDAPGSENDPDIINIAWFAVSEHNNAANALEFEKVVKVREQAVHGTVYYLTIEAKDGEAKKLYEAEVYDDWHSKRLHNFWPAEHVDSDKRMNAGETIPSALC</sequence>
<feature type="region of interest" description="Disordered" evidence="5">
    <location>
        <begin position="1"/>
        <end position="24"/>
    </location>
</feature>
<dbReference type="EMBL" id="RWGY01000009">
    <property type="protein sequence ID" value="TVU34746.1"/>
    <property type="molecule type" value="Genomic_DNA"/>
</dbReference>
<evidence type="ECO:0000256" key="4">
    <source>
        <dbReference type="RuleBase" id="RU362130"/>
    </source>
</evidence>
<evidence type="ECO:0000313" key="8">
    <source>
        <dbReference type="Proteomes" id="UP000324897"/>
    </source>
</evidence>
<dbReference type="InterPro" id="IPR046350">
    <property type="entry name" value="Cystatin_sf"/>
</dbReference>
<name>A0A5J9VFI3_9POAL</name>
<comment type="similarity">
    <text evidence="1 4">Belongs to the cystatin family. Phytocystatin subfamily.</text>
</comment>
<dbReference type="InterPro" id="IPR000010">
    <property type="entry name" value="Cystatin_dom"/>
</dbReference>
<proteinExistence type="inferred from homology"/>
<dbReference type="SMART" id="SM00043">
    <property type="entry name" value="CY"/>
    <property type="match status" value="1"/>
</dbReference>
<evidence type="ECO:0000256" key="1">
    <source>
        <dbReference type="ARBA" id="ARBA00007233"/>
    </source>
</evidence>
<dbReference type="GO" id="GO:0004869">
    <property type="term" value="F:cysteine-type endopeptidase inhibitor activity"/>
    <property type="evidence" value="ECO:0007669"/>
    <property type="project" value="UniProtKB-KW"/>
</dbReference>
<keyword evidence="8" id="KW-1185">Reference proteome</keyword>
<dbReference type="Gramene" id="TVU34746">
    <property type="protein sequence ID" value="TVU34746"/>
    <property type="gene ID" value="EJB05_16596"/>
</dbReference>
<dbReference type="Pfam" id="PF16845">
    <property type="entry name" value="SQAPI"/>
    <property type="match status" value="1"/>
</dbReference>
<evidence type="ECO:0000313" key="7">
    <source>
        <dbReference type="EMBL" id="TVU34746.1"/>
    </source>
</evidence>
<dbReference type="InterPro" id="IPR027214">
    <property type="entry name" value="Cystatin"/>
</dbReference>
<dbReference type="CDD" id="cd00042">
    <property type="entry name" value="CY"/>
    <property type="match status" value="1"/>
</dbReference>
<dbReference type="Proteomes" id="UP000324897">
    <property type="component" value="Unassembled WGS sequence"/>
</dbReference>
<comment type="caution">
    <text evidence="7">The sequence shown here is derived from an EMBL/GenBank/DDBJ whole genome shotgun (WGS) entry which is preliminary data.</text>
</comment>
<dbReference type="Gene3D" id="3.10.450.10">
    <property type="match status" value="1"/>
</dbReference>
<feature type="non-terminal residue" evidence="7">
    <location>
        <position position="1"/>
    </location>
</feature>
<protein>
    <recommendedName>
        <fullName evidence="4">Cysteine proteinase inhibitor</fullName>
    </recommendedName>
</protein>
<dbReference type="AlphaFoldDB" id="A0A5J9VFI3"/>
<dbReference type="PANTHER" id="PTHR11413:SF110">
    <property type="entry name" value="CYSTEINE PROTEINASE INHIBITOR 6"/>
    <property type="match status" value="1"/>
</dbReference>
<evidence type="ECO:0000259" key="6">
    <source>
        <dbReference type="SMART" id="SM00043"/>
    </source>
</evidence>
<evidence type="ECO:0000256" key="2">
    <source>
        <dbReference type="ARBA" id="ARBA00022690"/>
    </source>
</evidence>
<evidence type="ECO:0000256" key="3">
    <source>
        <dbReference type="ARBA" id="ARBA00022704"/>
    </source>
</evidence>
<dbReference type="PANTHER" id="PTHR11413">
    <property type="entry name" value="CYSTATIN FAMILY MEMBER"/>
    <property type="match status" value="1"/>
</dbReference>
<keyword evidence="3 4" id="KW-0789">Thiol protease inhibitor</keyword>
<keyword evidence="2 4" id="KW-0646">Protease inhibitor</keyword>
<accession>A0A5J9VFI3</accession>
<dbReference type="SUPFAM" id="SSF54403">
    <property type="entry name" value="Cystatin/monellin"/>
    <property type="match status" value="1"/>
</dbReference>
<evidence type="ECO:0000256" key="5">
    <source>
        <dbReference type="SAM" id="MobiDB-lite"/>
    </source>
</evidence>
<reference evidence="7 8" key="1">
    <citation type="journal article" date="2019" name="Sci. Rep.">
        <title>A high-quality genome of Eragrostis curvula grass provides insights into Poaceae evolution and supports new strategies to enhance forage quality.</title>
        <authorList>
            <person name="Carballo J."/>
            <person name="Santos B.A.C.M."/>
            <person name="Zappacosta D."/>
            <person name="Garbus I."/>
            <person name="Selva J.P."/>
            <person name="Gallo C.A."/>
            <person name="Diaz A."/>
            <person name="Albertini E."/>
            <person name="Caccamo M."/>
            <person name="Echenique V."/>
        </authorList>
    </citation>
    <scope>NUCLEOTIDE SEQUENCE [LARGE SCALE GENOMIC DNA]</scope>
    <source>
        <strain evidence="8">cv. Victoria</strain>
        <tissue evidence="7">Leaf</tissue>
    </source>
</reference>
<dbReference type="OrthoDB" id="1908104at2759"/>
<gene>
    <name evidence="7" type="ORF">EJB05_16596</name>
</gene>
<feature type="compositionally biased region" description="Basic and acidic residues" evidence="5">
    <location>
        <begin position="1"/>
        <end position="18"/>
    </location>
</feature>
<organism evidence="7 8">
    <name type="scientific">Eragrostis curvula</name>
    <name type="common">weeping love grass</name>
    <dbReference type="NCBI Taxonomy" id="38414"/>
    <lineage>
        <taxon>Eukaryota</taxon>
        <taxon>Viridiplantae</taxon>
        <taxon>Streptophyta</taxon>
        <taxon>Embryophyta</taxon>
        <taxon>Tracheophyta</taxon>
        <taxon>Spermatophyta</taxon>
        <taxon>Magnoliopsida</taxon>
        <taxon>Liliopsida</taxon>
        <taxon>Poales</taxon>
        <taxon>Poaceae</taxon>
        <taxon>PACMAD clade</taxon>
        <taxon>Chloridoideae</taxon>
        <taxon>Eragrostideae</taxon>
        <taxon>Eragrostidinae</taxon>
        <taxon>Eragrostis</taxon>
    </lineage>
</organism>
<feature type="domain" description="Cystatin" evidence="6">
    <location>
        <begin position="35"/>
        <end position="128"/>
    </location>
</feature>